<accession>Q4JIQ4</accession>
<reference evidence="7" key="2">
    <citation type="journal article" date="2005" name="J. Bacteriol.">
        <title>MtdC, a novel class of methylene tetrahydromethanopterin dehydrogenases.</title>
        <authorList>
            <person name="Vorholt J.A."/>
            <person name="Kalyuzhnaya M.G."/>
            <person name="Hagemeier C.H."/>
            <person name="Lidstrom M.E."/>
            <person name="Chistoserdova L."/>
        </authorList>
    </citation>
    <scope>NUCLEOTIDE SEQUENCE</scope>
</reference>
<dbReference type="InterPro" id="IPR009056">
    <property type="entry name" value="Cyt_c-like_dom"/>
</dbReference>
<dbReference type="PROSITE" id="PS51007">
    <property type="entry name" value="CYTC"/>
    <property type="match status" value="1"/>
</dbReference>
<protein>
    <recommendedName>
        <fullName evidence="6">Cytochrome c domain-containing protein</fullName>
    </recommendedName>
</protein>
<name>Q4JIQ4_9BACT</name>
<dbReference type="GO" id="GO:0009055">
    <property type="term" value="F:electron transfer activity"/>
    <property type="evidence" value="ECO:0007669"/>
    <property type="project" value="InterPro"/>
</dbReference>
<dbReference type="GO" id="GO:0046872">
    <property type="term" value="F:metal ion binding"/>
    <property type="evidence" value="ECO:0007669"/>
    <property type="project" value="UniProtKB-KW"/>
</dbReference>
<dbReference type="Gene3D" id="1.10.760.10">
    <property type="entry name" value="Cytochrome c-like domain"/>
    <property type="match status" value="1"/>
</dbReference>
<dbReference type="InterPro" id="IPR036909">
    <property type="entry name" value="Cyt_c-like_dom_sf"/>
</dbReference>
<dbReference type="SUPFAM" id="SSF46626">
    <property type="entry name" value="Cytochrome c"/>
    <property type="match status" value="1"/>
</dbReference>
<feature type="domain" description="Cytochrome c" evidence="6">
    <location>
        <begin position="43"/>
        <end position="131"/>
    </location>
</feature>
<reference evidence="7" key="1">
    <citation type="journal article" date="2005" name="Appl. Environ. Microbiol.">
        <title>Highly divergent genes for methanopterin-linked C1 transfer reactions in Lake Washington, assessed via metagenomic analysis and mRNA detection.</title>
        <authorList>
            <person name="Kalyuzhnaya M.G."/>
            <person name="Bowerman S."/>
            <person name="Nercessian O."/>
            <person name="Lidstrom M.E."/>
            <person name="Chistoserdova L."/>
        </authorList>
    </citation>
    <scope>NUCLEOTIDE SEQUENCE</scope>
</reference>
<evidence type="ECO:0000313" key="7">
    <source>
        <dbReference type="EMBL" id="AAY89260.1"/>
    </source>
</evidence>
<keyword evidence="1 4" id="KW-0349">Heme</keyword>
<dbReference type="PANTHER" id="PTHR40394">
    <property type="entry name" value="LIPOPROTEIN-RELATED"/>
    <property type="match status" value="1"/>
</dbReference>
<evidence type="ECO:0000256" key="4">
    <source>
        <dbReference type="PROSITE-ProRule" id="PRU00433"/>
    </source>
</evidence>
<dbReference type="GO" id="GO:0020037">
    <property type="term" value="F:heme binding"/>
    <property type="evidence" value="ECO:0007669"/>
    <property type="project" value="InterPro"/>
</dbReference>
<evidence type="ECO:0000256" key="5">
    <source>
        <dbReference type="SAM" id="SignalP"/>
    </source>
</evidence>
<proteinExistence type="predicted"/>
<dbReference type="AlphaFoldDB" id="Q4JIQ4"/>
<dbReference type="EMBL" id="DQ084250">
    <property type="protein sequence ID" value="AAY89260.1"/>
    <property type="molecule type" value="Genomic_DNA"/>
</dbReference>
<keyword evidence="3 4" id="KW-0408">Iron</keyword>
<dbReference type="PANTHER" id="PTHR40394:SF2">
    <property type="entry name" value="QUINOL:CYTOCHROME C OXIDOREDUCTASE MEMBRANE PROTEIN"/>
    <property type="match status" value="1"/>
</dbReference>
<evidence type="ECO:0000256" key="2">
    <source>
        <dbReference type="ARBA" id="ARBA00022723"/>
    </source>
</evidence>
<keyword evidence="5" id="KW-0732">Signal</keyword>
<evidence type="ECO:0000256" key="3">
    <source>
        <dbReference type="ARBA" id="ARBA00023004"/>
    </source>
</evidence>
<keyword evidence="2 4" id="KW-0479">Metal-binding</keyword>
<feature type="signal peptide" evidence="5">
    <location>
        <begin position="1"/>
        <end position="22"/>
    </location>
</feature>
<feature type="chain" id="PRO_5004239385" description="Cytochrome c domain-containing protein" evidence="5">
    <location>
        <begin position="23"/>
        <end position="137"/>
    </location>
</feature>
<evidence type="ECO:0000256" key="1">
    <source>
        <dbReference type="ARBA" id="ARBA00022617"/>
    </source>
</evidence>
<evidence type="ECO:0000259" key="6">
    <source>
        <dbReference type="PROSITE" id="PS51007"/>
    </source>
</evidence>
<sequence length="137" mass="14843">MTRTLIAAALAWIVLVPASLGARQVPPGSPPSLINNPVPLTAKSIDTGRQRYQKYCRPCHGEDAHGDGPLAPKDVHPPDLTDASWTHGSSDGDIFTTIREGIGPKFTMRSWKSQMTDAEIWNIVNYLRSLAQKAGAP</sequence>
<organism evidence="7">
    <name type="scientific">uncultured bacterium BAC10-10</name>
    <dbReference type="NCBI Taxonomy" id="333372"/>
    <lineage>
        <taxon>Bacteria</taxon>
        <taxon>environmental samples</taxon>
    </lineage>
</organism>
<dbReference type="Pfam" id="PF13442">
    <property type="entry name" value="Cytochrome_CBB3"/>
    <property type="match status" value="1"/>
</dbReference>